<dbReference type="STRING" id="1656094.BFC18_10550"/>
<sequence>MLSQQQLATMLSLQNKMNTKVNPQWLTAGYGYLRAAMVESVEAIEHHGWKWWKAQEKDLPQLQMELVDIWHFALSASIIDYQGDVLATANALSAQLAQASAHVQFDNQDYEPEHLSLLDNLELMAGLCAAKRFSVPLFMHIVGQCEMTSDELFRQYVGKNILNFFRQNNGYKAGTYIKVWNGREDNEHLVEVLAALDSNHADYSDQVYAGLTARYPQQA</sequence>
<dbReference type="CDD" id="cd11527">
    <property type="entry name" value="NTP-PPase_dUTPase"/>
    <property type="match status" value="1"/>
</dbReference>
<dbReference type="OrthoDB" id="9775854at2"/>
<dbReference type="SUPFAM" id="SSF101386">
    <property type="entry name" value="all-alpha NTP pyrophosphatases"/>
    <property type="match status" value="1"/>
</dbReference>
<dbReference type="EMBL" id="MDHN01000021">
    <property type="protein sequence ID" value="OFC71028.1"/>
    <property type="molecule type" value="Genomic_DNA"/>
</dbReference>
<protein>
    <submittedName>
        <fullName evidence="1">dUTP diphosphatase</fullName>
    </submittedName>
</protein>
<evidence type="ECO:0000313" key="1">
    <source>
        <dbReference type="EMBL" id="OFC71028.1"/>
    </source>
</evidence>
<dbReference type="AlphaFoldDB" id="A0A1E7ZBZ4"/>
<organism evidence="1 2">
    <name type="scientific">Alteromonas confluentis</name>
    <dbReference type="NCBI Taxonomy" id="1656094"/>
    <lineage>
        <taxon>Bacteria</taxon>
        <taxon>Pseudomonadati</taxon>
        <taxon>Pseudomonadota</taxon>
        <taxon>Gammaproteobacteria</taxon>
        <taxon>Alteromonadales</taxon>
        <taxon>Alteromonadaceae</taxon>
        <taxon>Alteromonas/Salinimonas group</taxon>
        <taxon>Alteromonas</taxon>
    </lineage>
</organism>
<dbReference type="InterPro" id="IPR014871">
    <property type="entry name" value="dUTPase/dCTP_pyrophosphatase"/>
</dbReference>
<comment type="caution">
    <text evidence="1">The sequence shown here is derived from an EMBL/GenBank/DDBJ whole genome shotgun (WGS) entry which is preliminary data.</text>
</comment>
<proteinExistence type="predicted"/>
<dbReference type="Pfam" id="PF08761">
    <property type="entry name" value="dUTPase_2"/>
    <property type="match status" value="1"/>
</dbReference>
<dbReference type="RefSeq" id="WP_070125274.1">
    <property type="nucleotide sequence ID" value="NZ_MDHN01000021.1"/>
</dbReference>
<name>A0A1E7ZBZ4_9ALTE</name>
<accession>A0A1E7ZBZ4</accession>
<evidence type="ECO:0000313" key="2">
    <source>
        <dbReference type="Proteomes" id="UP000175691"/>
    </source>
</evidence>
<gene>
    <name evidence="1" type="ORF">BFC18_10550</name>
</gene>
<dbReference type="Gene3D" id="1.10.4010.10">
    <property type="entry name" value="Type II deoxyuridine triphosphatase"/>
    <property type="match status" value="1"/>
</dbReference>
<dbReference type="Proteomes" id="UP000175691">
    <property type="component" value="Unassembled WGS sequence"/>
</dbReference>
<keyword evidence="2" id="KW-1185">Reference proteome</keyword>
<reference evidence="1 2" key="1">
    <citation type="submission" date="2016-08" db="EMBL/GenBank/DDBJ databases">
        <authorList>
            <person name="Seilhamer J.J."/>
        </authorList>
    </citation>
    <scope>NUCLEOTIDE SEQUENCE [LARGE SCALE GENOMIC DNA]</scope>
    <source>
        <strain evidence="1 2">KCTC 42603</strain>
    </source>
</reference>